<comment type="caution">
    <text evidence="1">The sequence shown here is derived from an EMBL/GenBank/DDBJ whole genome shotgun (WGS) entry which is preliminary data.</text>
</comment>
<accession>F7NGX2</accession>
<evidence type="ECO:0008006" key="3">
    <source>
        <dbReference type="Google" id="ProtNLM"/>
    </source>
</evidence>
<proteinExistence type="predicted"/>
<dbReference type="AlphaFoldDB" id="F7NGX2"/>
<dbReference type="STRING" id="1009370.ALO_06568"/>
<protein>
    <recommendedName>
        <fullName evidence="3">GDYXXLXY protein</fullName>
    </recommendedName>
</protein>
<dbReference type="Proteomes" id="UP000003240">
    <property type="component" value="Unassembled WGS sequence"/>
</dbReference>
<organism evidence="1 2">
    <name type="scientific">Acetonema longum DSM 6540</name>
    <dbReference type="NCBI Taxonomy" id="1009370"/>
    <lineage>
        <taxon>Bacteria</taxon>
        <taxon>Bacillati</taxon>
        <taxon>Bacillota</taxon>
        <taxon>Negativicutes</taxon>
        <taxon>Acetonemataceae</taxon>
        <taxon>Acetonema</taxon>
    </lineage>
</organism>
<evidence type="ECO:0000313" key="2">
    <source>
        <dbReference type="Proteomes" id="UP000003240"/>
    </source>
</evidence>
<dbReference type="OrthoDB" id="4868247at2"/>
<reference evidence="1 2" key="1">
    <citation type="journal article" date="2011" name="EMBO J.">
        <title>Structural diversity of bacterial flagellar motors.</title>
        <authorList>
            <person name="Chen S."/>
            <person name="Beeby M."/>
            <person name="Murphy G.E."/>
            <person name="Leadbetter J.R."/>
            <person name="Hendrixson D.R."/>
            <person name="Briegel A."/>
            <person name="Li Z."/>
            <person name="Shi J."/>
            <person name="Tocheva E.I."/>
            <person name="Muller A."/>
            <person name="Dobro M.J."/>
            <person name="Jensen G.J."/>
        </authorList>
    </citation>
    <scope>NUCLEOTIDE SEQUENCE [LARGE SCALE GENOMIC DNA]</scope>
    <source>
        <strain evidence="1 2">DSM 6540</strain>
    </source>
</reference>
<evidence type="ECO:0000313" key="1">
    <source>
        <dbReference type="EMBL" id="EGO64703.1"/>
    </source>
</evidence>
<sequence length="192" mass="21855">MNKNRRIFSLFVILALIQLSVLLFMVLRWEDVLTNGQQYRLPAEPVDPYDPFRGRYVDIRVRGNTEGPIAEGARLQSGQTAYVLLEKDAKGFARIRAVTDKRPAGSDYIQTKAGWIEDGDIVHFKLPFNRFYMREDLAPAAERAYRKQARKNGVIAVRVKDGYGVIEGLYIGKQTIGEYLLSPETADEDPEE</sequence>
<dbReference type="RefSeq" id="WP_004094003.1">
    <property type="nucleotide sequence ID" value="NZ_AFGF01000050.1"/>
</dbReference>
<dbReference type="EMBL" id="AFGF01000050">
    <property type="protein sequence ID" value="EGO64703.1"/>
    <property type="molecule type" value="Genomic_DNA"/>
</dbReference>
<name>F7NGX2_9FIRM</name>
<dbReference type="InterPro" id="IPR025833">
    <property type="entry name" value="GDYXXLXY"/>
</dbReference>
<keyword evidence="2" id="KW-1185">Reference proteome</keyword>
<dbReference type="Pfam" id="PF14345">
    <property type="entry name" value="GDYXXLXY"/>
    <property type="match status" value="1"/>
</dbReference>
<gene>
    <name evidence="1" type="ORF">ALO_06568</name>
</gene>
<dbReference type="eggNOG" id="COG4929">
    <property type="taxonomic scope" value="Bacteria"/>
</dbReference>